<dbReference type="EMBL" id="WWSB01000008">
    <property type="protein sequence ID" value="MZK18035.1"/>
    <property type="molecule type" value="Genomic_DNA"/>
</dbReference>
<dbReference type="Proteomes" id="UP000446719">
    <property type="component" value="Unassembled WGS sequence"/>
</dbReference>
<evidence type="ECO:0000313" key="2">
    <source>
        <dbReference type="EMBL" id="CUM89757.1"/>
    </source>
</evidence>
<evidence type="ECO:0000313" key="7">
    <source>
        <dbReference type="Proteomes" id="UP000472916"/>
    </source>
</evidence>
<evidence type="ECO:0000313" key="3">
    <source>
        <dbReference type="EMBL" id="MZK18035.1"/>
    </source>
</evidence>
<name>A0A173SIZ1_9FIRM</name>
<reference evidence="6 7" key="2">
    <citation type="journal article" date="2019" name="Nat. Med.">
        <title>A library of human gut bacterial isolates paired with longitudinal multiomics data enables mechanistic microbiome research.</title>
        <authorList>
            <person name="Poyet M."/>
            <person name="Groussin M."/>
            <person name="Gibbons S.M."/>
            <person name="Avila-Pacheco J."/>
            <person name="Jiang X."/>
            <person name="Kearney S.M."/>
            <person name="Perrotta A.R."/>
            <person name="Berdy B."/>
            <person name="Zhao S."/>
            <person name="Lieberman T.D."/>
            <person name="Swanson P.K."/>
            <person name="Smith M."/>
            <person name="Roesemann S."/>
            <person name="Alexander J.E."/>
            <person name="Rich S.A."/>
            <person name="Livny J."/>
            <person name="Vlamakis H."/>
            <person name="Clish C."/>
            <person name="Bullock K."/>
            <person name="Deik A."/>
            <person name="Scott J."/>
            <person name="Pierce K.A."/>
            <person name="Xavier R.J."/>
            <person name="Alm E.J."/>
        </authorList>
    </citation>
    <scope>NUCLEOTIDE SEQUENCE [LARGE SCALE GENOMIC DNA]</scope>
    <source>
        <strain evidence="4 7">BIOML-A6</strain>
        <strain evidence="3 6">BIOML-A7</strain>
    </source>
</reference>
<feature type="domain" description="PIN-like" evidence="1">
    <location>
        <begin position="4"/>
        <end position="61"/>
    </location>
</feature>
<evidence type="ECO:0000313" key="5">
    <source>
        <dbReference type="Proteomes" id="UP000095597"/>
    </source>
</evidence>
<sequence length="180" mass="20418">MIIQEIKESGCEFRVIKLKGTGKNALDFYIAAECGIISERGENEIAIISNDKGFQAVIDFFGADQNANRIQIVKAGNIENALTLFHAPEDAERRKKIQNRKLLLDLSAESARIEEGNRIKKELKNILTGTEYECKSAEIIDFVSAKRHQGKKDLYMGALHQFGRKDGRKIYQLLKRKMSE</sequence>
<dbReference type="EMBL" id="WWSC01000016">
    <property type="protein sequence ID" value="MZK42445.1"/>
    <property type="molecule type" value="Genomic_DNA"/>
</dbReference>
<dbReference type="InterPro" id="IPR041494">
    <property type="entry name" value="PIN7"/>
</dbReference>
<dbReference type="EMBL" id="CYXO01000004">
    <property type="protein sequence ID" value="CUM89757.1"/>
    <property type="molecule type" value="Genomic_DNA"/>
</dbReference>
<dbReference type="GeneID" id="93135713"/>
<dbReference type="RefSeq" id="WP_006426888.1">
    <property type="nucleotide sequence ID" value="NZ_CAXSPU010000010.1"/>
</dbReference>
<evidence type="ECO:0000259" key="1">
    <source>
        <dbReference type="Pfam" id="PF18475"/>
    </source>
</evidence>
<dbReference type="Proteomes" id="UP000095597">
    <property type="component" value="Unassembled WGS sequence"/>
</dbReference>
<organism evidence="2 5">
    <name type="scientific">Dorea longicatena</name>
    <dbReference type="NCBI Taxonomy" id="88431"/>
    <lineage>
        <taxon>Bacteria</taxon>
        <taxon>Bacillati</taxon>
        <taxon>Bacillota</taxon>
        <taxon>Clostridia</taxon>
        <taxon>Lachnospirales</taxon>
        <taxon>Lachnospiraceae</taxon>
        <taxon>Dorea</taxon>
    </lineage>
</organism>
<dbReference type="AlphaFoldDB" id="A0A173SIZ1"/>
<dbReference type="OrthoDB" id="1668984at2"/>
<evidence type="ECO:0000313" key="4">
    <source>
        <dbReference type="EMBL" id="MZK42445.1"/>
    </source>
</evidence>
<proteinExistence type="predicted"/>
<reference evidence="2 5" key="1">
    <citation type="submission" date="2015-09" db="EMBL/GenBank/DDBJ databases">
        <authorList>
            <consortium name="Pathogen Informatics"/>
        </authorList>
    </citation>
    <scope>NUCLEOTIDE SEQUENCE [LARGE SCALE GENOMIC DNA]</scope>
    <source>
        <strain evidence="2 5">2789STDY5834961</strain>
    </source>
</reference>
<dbReference type="Proteomes" id="UP000472916">
    <property type="component" value="Unassembled WGS sequence"/>
</dbReference>
<gene>
    <name evidence="2" type="ORF">ERS852573_01048</name>
    <name evidence="4" type="ORF">GT528_12295</name>
    <name evidence="3" type="ORF">GT565_07915</name>
</gene>
<evidence type="ECO:0000313" key="6">
    <source>
        <dbReference type="Proteomes" id="UP000446719"/>
    </source>
</evidence>
<protein>
    <recommendedName>
        <fullName evidence="1">PIN-like domain-containing protein</fullName>
    </recommendedName>
</protein>
<accession>A0A173SIZ1</accession>
<dbReference type="Pfam" id="PF18475">
    <property type="entry name" value="PIN7"/>
    <property type="match status" value="1"/>
</dbReference>